<feature type="region of interest" description="Disordered" evidence="1">
    <location>
        <begin position="181"/>
        <end position="201"/>
    </location>
</feature>
<feature type="region of interest" description="Disordered" evidence="1">
    <location>
        <begin position="287"/>
        <end position="321"/>
    </location>
</feature>
<feature type="region of interest" description="Disordered" evidence="1">
    <location>
        <begin position="414"/>
        <end position="466"/>
    </location>
</feature>
<proteinExistence type="predicted"/>
<evidence type="ECO:0000256" key="1">
    <source>
        <dbReference type="SAM" id="MobiDB-lite"/>
    </source>
</evidence>
<feature type="compositionally biased region" description="Polar residues" evidence="1">
    <location>
        <begin position="239"/>
        <end position="251"/>
    </location>
</feature>
<sequence length="514" mass="58087">MSGTTKAAAWAVFQHHGGSSGNYNRIYGLAVRRPTRFKIEAQMKSGGRHGVATTVLCSSGSSTANNLQWDAGSTLFDSYELDSLSKQFDQAFLLPSSRSAATSPPEEPLPARITLASIDETHPVVEDDTTLRMSSSPFSRQLAAASRDHHARGVFLPSLRMMRDCAEDAYNLVELQHHGLQPMWPNSSTHETTEETTSSEIMGSRVLQLQQQQPSPDESSSTLSVAAEEEIEDTLLKNSFQFAHTPNPLNLSQRRSRRSQDKSSALQDPDGTMRQSFQERLRSFFHKARISPHQDSSSTTTTHKDSHRRGRKSYTSSPGDSLSHYGWSYVDEDHNRIPEELSSSENRHRRRLLAFLRKMRAHKKRGAADPLEVEPPAAATVAISCDCHKLSKHTKGERSFSLLSVSKALQSLPHHYLGGGASSELRNRQQQQQQQGNSVSEHEHHHVYHHHHHHVVMQQQQQQQKDYELTLQDIDRRVLRKSFEEKARRISMEEHGSSSFKVPRNSLEEIREHH</sequence>
<accession>A0ABP0XIH0</accession>
<dbReference type="PANTHER" id="PTHR34665:SF4">
    <property type="entry name" value="DUF3741 DOMAIN-CONTAINING PROTEIN"/>
    <property type="match status" value="1"/>
</dbReference>
<evidence type="ECO:0000313" key="2">
    <source>
        <dbReference type="EMBL" id="CAK9278474.1"/>
    </source>
</evidence>
<feature type="compositionally biased region" description="Basic and acidic residues" evidence="1">
    <location>
        <begin position="487"/>
        <end position="496"/>
    </location>
</feature>
<gene>
    <name evidence="2" type="ORF">CSSPJE1EN1_LOCUS23952</name>
</gene>
<protein>
    <submittedName>
        <fullName evidence="2">Uncharacterized protein</fullName>
    </submittedName>
</protein>
<evidence type="ECO:0000313" key="3">
    <source>
        <dbReference type="Proteomes" id="UP001497444"/>
    </source>
</evidence>
<feature type="region of interest" description="Disordered" evidence="1">
    <location>
        <begin position="487"/>
        <end position="514"/>
    </location>
</feature>
<name>A0ABP0XIH0_9BRYO</name>
<dbReference type="EMBL" id="OZ020104">
    <property type="protein sequence ID" value="CAK9278474.1"/>
    <property type="molecule type" value="Genomic_DNA"/>
</dbReference>
<feature type="compositionally biased region" description="Basic residues" evidence="1">
    <location>
        <begin position="445"/>
        <end position="455"/>
    </location>
</feature>
<organism evidence="2 3">
    <name type="scientific">Sphagnum jensenii</name>
    <dbReference type="NCBI Taxonomy" id="128206"/>
    <lineage>
        <taxon>Eukaryota</taxon>
        <taxon>Viridiplantae</taxon>
        <taxon>Streptophyta</taxon>
        <taxon>Embryophyta</taxon>
        <taxon>Bryophyta</taxon>
        <taxon>Sphagnophytina</taxon>
        <taxon>Sphagnopsida</taxon>
        <taxon>Sphagnales</taxon>
        <taxon>Sphagnaceae</taxon>
        <taxon>Sphagnum</taxon>
    </lineage>
</organism>
<dbReference type="PANTHER" id="PTHR34665">
    <property type="entry name" value="DUF3741 DOMAIN-CONTAINING PROTEIN"/>
    <property type="match status" value="1"/>
</dbReference>
<feature type="region of interest" description="Disordered" evidence="1">
    <location>
        <begin position="239"/>
        <end position="274"/>
    </location>
</feature>
<feature type="compositionally biased region" description="Low complexity" evidence="1">
    <location>
        <begin position="187"/>
        <end position="200"/>
    </location>
</feature>
<keyword evidence="3" id="KW-1185">Reference proteome</keyword>
<reference evidence="2" key="1">
    <citation type="submission" date="2024-02" db="EMBL/GenBank/DDBJ databases">
        <authorList>
            <consortium name="ELIXIR-Norway"/>
            <consortium name="Elixir Norway"/>
        </authorList>
    </citation>
    <scope>NUCLEOTIDE SEQUENCE</scope>
</reference>
<dbReference type="Proteomes" id="UP001497444">
    <property type="component" value="Chromosome 9"/>
</dbReference>